<comment type="caution">
    <text evidence="3">The sequence shown here is derived from an EMBL/GenBank/DDBJ whole genome shotgun (WGS) entry which is preliminary data.</text>
</comment>
<dbReference type="AlphaFoldDB" id="A0AAD7FHM7"/>
<dbReference type="InterPro" id="IPR045469">
    <property type="entry name" value="Nis1"/>
</dbReference>
<evidence type="ECO:0000313" key="4">
    <source>
        <dbReference type="Proteomes" id="UP001221142"/>
    </source>
</evidence>
<accession>A0AAD7FHM7</accession>
<feature type="chain" id="PRO_5042068422" evidence="2">
    <location>
        <begin position="20"/>
        <end position="139"/>
    </location>
</feature>
<evidence type="ECO:0000256" key="2">
    <source>
        <dbReference type="SAM" id="SignalP"/>
    </source>
</evidence>
<feature type="signal peptide" evidence="2">
    <location>
        <begin position="1"/>
        <end position="19"/>
    </location>
</feature>
<proteinExistence type="predicted"/>
<gene>
    <name evidence="3" type="ORF">FB45DRAFT_1032274</name>
</gene>
<reference evidence="3" key="1">
    <citation type="submission" date="2023-03" db="EMBL/GenBank/DDBJ databases">
        <title>Massive genome expansion in bonnet fungi (Mycena s.s.) driven by repeated elements and novel gene families across ecological guilds.</title>
        <authorList>
            <consortium name="Lawrence Berkeley National Laboratory"/>
            <person name="Harder C.B."/>
            <person name="Miyauchi S."/>
            <person name="Viragh M."/>
            <person name="Kuo A."/>
            <person name="Thoen E."/>
            <person name="Andreopoulos B."/>
            <person name="Lu D."/>
            <person name="Skrede I."/>
            <person name="Drula E."/>
            <person name="Henrissat B."/>
            <person name="Morin E."/>
            <person name="Kohler A."/>
            <person name="Barry K."/>
            <person name="LaButti K."/>
            <person name="Morin E."/>
            <person name="Salamov A."/>
            <person name="Lipzen A."/>
            <person name="Mereny Z."/>
            <person name="Hegedus B."/>
            <person name="Baldrian P."/>
            <person name="Stursova M."/>
            <person name="Weitz H."/>
            <person name="Taylor A."/>
            <person name="Grigoriev I.V."/>
            <person name="Nagy L.G."/>
            <person name="Martin F."/>
            <person name="Kauserud H."/>
        </authorList>
    </citation>
    <scope>NUCLEOTIDE SEQUENCE</scope>
    <source>
        <strain evidence="3">9284</strain>
    </source>
</reference>
<evidence type="ECO:0000256" key="1">
    <source>
        <dbReference type="SAM" id="MobiDB-lite"/>
    </source>
</evidence>
<evidence type="ECO:0000313" key="3">
    <source>
        <dbReference type="EMBL" id="KAJ7621002.1"/>
    </source>
</evidence>
<dbReference type="Proteomes" id="UP001221142">
    <property type="component" value="Unassembled WGS sequence"/>
</dbReference>
<sequence length="139" mass="14459">MKFFSSLVATSLLVATAFGQGVRIGAPAAGTTVSSGTNITVEVERPRSLSSSVEVGLVIGFLSCETDQDFCTQDPEAPAIPQSHKDVDPGNPNPYQNFSVQIPVGTPTGPGQLSVVHYALIGAGPFPFLQTQNITINVA</sequence>
<dbReference type="EMBL" id="JARKIF010000016">
    <property type="protein sequence ID" value="KAJ7621002.1"/>
    <property type="molecule type" value="Genomic_DNA"/>
</dbReference>
<feature type="region of interest" description="Disordered" evidence="1">
    <location>
        <begin position="74"/>
        <end position="93"/>
    </location>
</feature>
<organism evidence="3 4">
    <name type="scientific">Roridomyces roridus</name>
    <dbReference type="NCBI Taxonomy" id="1738132"/>
    <lineage>
        <taxon>Eukaryota</taxon>
        <taxon>Fungi</taxon>
        <taxon>Dikarya</taxon>
        <taxon>Basidiomycota</taxon>
        <taxon>Agaricomycotina</taxon>
        <taxon>Agaricomycetes</taxon>
        <taxon>Agaricomycetidae</taxon>
        <taxon>Agaricales</taxon>
        <taxon>Marasmiineae</taxon>
        <taxon>Mycenaceae</taxon>
        <taxon>Roridomyces</taxon>
    </lineage>
</organism>
<protein>
    <submittedName>
        <fullName evidence="3">Uncharacterized protein</fullName>
    </submittedName>
</protein>
<keyword evidence="4" id="KW-1185">Reference proteome</keyword>
<dbReference type="Pfam" id="PF19271">
    <property type="entry name" value="Nis1"/>
    <property type="match status" value="1"/>
</dbReference>
<keyword evidence="2" id="KW-0732">Signal</keyword>
<name>A0AAD7FHM7_9AGAR</name>